<sequence>MLKISKKLVAFIPSAGFGTRLMPLTRQKPKALVSFMGDPMLGRTIDKLSDLGIRRFIVNIHHFPEQIKDYLDAFNDRLDIRVSDETEKLLDTGGGLYKASKLLHDDEDVLLVHNVDLHTGFDLQKMLESHFENDNDITLAVSDRRSNRKLMFKDNELCGWKNTKTSELIKRFNCDTDVSLAFSGIHLVNKKVIKTKQTDDAFPLIPWYLSMDAGVKIAGWKHNPNEWFDLGTISRIEQAEKAIRNKQ</sequence>
<gene>
    <name evidence="2" type="ORF">L21SP5_00484</name>
</gene>
<reference evidence="2 3" key="1">
    <citation type="submission" date="2015-11" db="EMBL/GenBank/DDBJ databases">
        <title>Description and complete genome sequence of a novel strain predominating in hypersaline microbial mats and representing a new family of the Bacteriodetes phylum.</title>
        <authorList>
            <person name="Spring S."/>
            <person name="Bunk B."/>
            <person name="Sproer C."/>
            <person name="Klenk H.-P."/>
        </authorList>
    </citation>
    <scope>NUCLEOTIDE SEQUENCE [LARGE SCALE GENOMIC DNA]</scope>
    <source>
        <strain evidence="2 3">L21-Spi-D4</strain>
    </source>
</reference>
<evidence type="ECO:0000313" key="3">
    <source>
        <dbReference type="Proteomes" id="UP000064893"/>
    </source>
</evidence>
<dbReference type="InterPro" id="IPR029044">
    <property type="entry name" value="Nucleotide-diphossugar_trans"/>
</dbReference>
<keyword evidence="3" id="KW-1185">Reference proteome</keyword>
<dbReference type="PANTHER" id="PTHR22572">
    <property type="entry name" value="SUGAR-1-PHOSPHATE GUANYL TRANSFERASE"/>
    <property type="match status" value="1"/>
</dbReference>
<feature type="domain" description="Nucleotidyl transferase" evidence="1">
    <location>
        <begin position="12"/>
        <end position="142"/>
    </location>
</feature>
<dbReference type="STRING" id="1307839.L21SP5_00484"/>
<protein>
    <submittedName>
        <fullName evidence="2">Bifunctional N-acetylglucosamine-1-phosphate uridyltransferase/glucosamine-1-phosphate acetyltransferase</fullName>
    </submittedName>
</protein>
<evidence type="ECO:0000259" key="1">
    <source>
        <dbReference type="Pfam" id="PF00483"/>
    </source>
</evidence>
<evidence type="ECO:0000313" key="2">
    <source>
        <dbReference type="EMBL" id="ALO14160.1"/>
    </source>
</evidence>
<dbReference type="KEGG" id="blq:L21SP5_00484"/>
<organism evidence="2 3">
    <name type="scientific">Salinivirga cyanobacteriivorans</name>
    <dbReference type="NCBI Taxonomy" id="1307839"/>
    <lineage>
        <taxon>Bacteria</taxon>
        <taxon>Pseudomonadati</taxon>
        <taxon>Bacteroidota</taxon>
        <taxon>Bacteroidia</taxon>
        <taxon>Bacteroidales</taxon>
        <taxon>Salinivirgaceae</taxon>
        <taxon>Salinivirga</taxon>
    </lineage>
</organism>
<dbReference type="Pfam" id="PF00483">
    <property type="entry name" value="NTP_transferase"/>
    <property type="match status" value="1"/>
</dbReference>
<proteinExistence type="predicted"/>
<accession>A0A0S2HVU4</accession>
<dbReference type="EMBL" id="CP013118">
    <property type="protein sequence ID" value="ALO14160.1"/>
    <property type="molecule type" value="Genomic_DNA"/>
</dbReference>
<dbReference type="OrthoDB" id="9813880at2"/>
<dbReference type="Proteomes" id="UP000064893">
    <property type="component" value="Chromosome"/>
</dbReference>
<keyword evidence="2" id="KW-0808">Transferase</keyword>
<dbReference type="Gene3D" id="3.90.550.10">
    <property type="entry name" value="Spore Coat Polysaccharide Biosynthesis Protein SpsA, Chain A"/>
    <property type="match status" value="1"/>
</dbReference>
<dbReference type="RefSeq" id="WP_057951735.1">
    <property type="nucleotide sequence ID" value="NZ_CP013118.1"/>
</dbReference>
<dbReference type="InterPro" id="IPR050486">
    <property type="entry name" value="Mannose-1P_guanyltransferase"/>
</dbReference>
<name>A0A0S2HVU4_9BACT</name>
<dbReference type="InterPro" id="IPR005835">
    <property type="entry name" value="NTP_transferase_dom"/>
</dbReference>
<dbReference type="GO" id="GO:0016740">
    <property type="term" value="F:transferase activity"/>
    <property type="evidence" value="ECO:0007669"/>
    <property type="project" value="UniProtKB-KW"/>
</dbReference>
<dbReference type="SUPFAM" id="SSF53448">
    <property type="entry name" value="Nucleotide-diphospho-sugar transferases"/>
    <property type="match status" value="1"/>
</dbReference>
<dbReference type="AlphaFoldDB" id="A0A0S2HVU4"/>